<dbReference type="EMBL" id="CP151087">
    <property type="protein sequence ID" value="WZN56228.1"/>
    <property type="molecule type" value="Genomic_DNA"/>
</dbReference>
<reference evidence="1" key="1">
    <citation type="submission" date="2024-04" db="EMBL/GenBank/DDBJ databases">
        <title>Complete genome sequence of Sphingobacterium thalpophiium BAA-1094.</title>
        <authorList>
            <person name="Adaikpoh B.I."/>
        </authorList>
    </citation>
    <scope>NUCLEOTIDE SEQUENCE</scope>
    <source>
        <strain evidence="1">BAA-1094</strain>
    </source>
</reference>
<dbReference type="Proteomes" id="UP001485301">
    <property type="component" value="Chromosome"/>
</dbReference>
<gene>
    <name evidence="1" type="ORF">AACH28_01530</name>
</gene>
<proteinExistence type="predicted"/>
<organism evidence="1 2">
    <name type="scientific">Sphingobacterium thalpophilum</name>
    <dbReference type="NCBI Taxonomy" id="259"/>
    <lineage>
        <taxon>Bacteria</taxon>
        <taxon>Pseudomonadati</taxon>
        <taxon>Bacteroidota</taxon>
        <taxon>Sphingobacteriia</taxon>
        <taxon>Sphingobacteriales</taxon>
        <taxon>Sphingobacteriaceae</taxon>
        <taxon>Sphingobacterium</taxon>
    </lineage>
</organism>
<evidence type="ECO:0000313" key="1">
    <source>
        <dbReference type="EMBL" id="WZN56228.1"/>
    </source>
</evidence>
<evidence type="ECO:0000313" key="2">
    <source>
        <dbReference type="Proteomes" id="UP001485301"/>
    </source>
</evidence>
<protein>
    <submittedName>
        <fullName evidence="1">TIGR01777 family oxidoreductase</fullName>
    </submittedName>
</protein>
<sequence length="311" mass="35260">MEKVIITGGAGAIGLHLTKLLVANFYEVIIFTRNPKPHPIQNNVRYVHWDPSKQEIDVKSIQEADYIINLAGANLNSKRWTKSYQQEIIASRVESGQLLYQSLKQIPNQVKAVISASAIGWYGTDDQYQKKPFEEGDPQGGNFLSWVCNLWEGSVKPIETLGKRLIVFRFGVVISKDQGLLKEINRFLPFRSIPVLGSGKQILSWIHMDDLCRMLLFGIQNDTIAGIYNACSSEPLPLAEFAKRIAKRKYGPFYIPLPVPSFLIKFMLGKKGQEMVLNGTWVSNKKIVHEKFPFKYPLLDNNCIDNLPYVS</sequence>
<keyword evidence="2" id="KW-1185">Reference proteome</keyword>
<accession>A0ACD5C2U7</accession>
<name>A0ACD5C2U7_9SPHI</name>